<comment type="similarity">
    <text evidence="2">Belongs to the mab-21 family.</text>
</comment>
<evidence type="ECO:0000256" key="3">
    <source>
        <dbReference type="ARBA" id="ARBA00022679"/>
    </source>
</evidence>
<dbReference type="GO" id="GO:0016779">
    <property type="term" value="F:nucleotidyltransferase activity"/>
    <property type="evidence" value="ECO:0007669"/>
    <property type="project" value="UniProtKB-KW"/>
</dbReference>
<evidence type="ECO:0000256" key="6">
    <source>
        <dbReference type="ARBA" id="ARBA00022842"/>
    </source>
</evidence>
<accession>A0A9D4FJI1</accession>
<dbReference type="Pfam" id="PF20266">
    <property type="entry name" value="Mab-21_C"/>
    <property type="match status" value="1"/>
</dbReference>
<dbReference type="InterPro" id="IPR046906">
    <property type="entry name" value="Mab-21_HhH/H2TH-like"/>
</dbReference>
<gene>
    <name evidence="9" type="ORF">DPMN_152427</name>
</gene>
<evidence type="ECO:0000313" key="9">
    <source>
        <dbReference type="EMBL" id="KAH3798824.1"/>
    </source>
</evidence>
<protein>
    <recommendedName>
        <fullName evidence="8">Mab-21-like HhH/H2TH-like domain-containing protein</fullName>
    </recommendedName>
</protein>
<evidence type="ECO:0000256" key="1">
    <source>
        <dbReference type="ARBA" id="ARBA00001946"/>
    </source>
</evidence>
<dbReference type="Proteomes" id="UP000828390">
    <property type="component" value="Unassembled WGS sequence"/>
</dbReference>
<evidence type="ECO:0000256" key="4">
    <source>
        <dbReference type="ARBA" id="ARBA00022695"/>
    </source>
</evidence>
<evidence type="ECO:0000256" key="2">
    <source>
        <dbReference type="ARBA" id="ARBA00008307"/>
    </source>
</evidence>
<comment type="caution">
    <text evidence="9">The sequence shown here is derived from an EMBL/GenBank/DDBJ whole genome shotgun (WGS) entry which is preliminary data.</text>
</comment>
<keyword evidence="5" id="KW-0479">Metal-binding</keyword>
<name>A0A9D4FJI1_DREPO</name>
<sequence>MARWNNKQKHTTRKQRNAWKADKAVESNSTDDKEFSETLSRLLDDIAVNKHLIQFRRKIMFSYEREMTLTQKAYGRDRRNFVFGSQIEGTTTLAMMSDTDVLQRFDTFRLFLDSENPQIQPHAHQIVIKVSTICYSSQNCVLTMSEPSIQAWRFKQLDSNRDPIDIVDFFQSDRTTTNGLIPHAFIFVWANLCPEILRQSKRHGPAETIGLTDYVFAFYCESLPKQCKFVFERPRPGHWPSEKTLKKAKKYGVFIVPQGPTKSTNICTYDYFDFQWRISTNLTERLLMFSLATIHLKAYVLTKMIRKESFMPEYRDRLSTFHFKTAFFFAIETTRPDVWMENNLINCVKCILSTLRRFLTRRNCPHFTIANVNLFDGKIERHEFPKLVDKLTYIMNSLRTKIEGIQMDNIGQTLNERITRKNESSGYCMNGSALLKYVLHFFLVMTNTFDLNKLLKIPDNHRKGFFENEYSHVETNFSVPFGKDRKYDYALRAFLSTLAGMGASAYLKQTAEGCEYNHDGINKARQMFLKSIESNIIGNYMRYASFLFCNGEYYEAYKYFELIEKQIDADKKINLMYKLCVSPSESLALEIANQSCEKSYKQALSVFVIFGQAEAMCVPEFLRCEMYRGRFGSFASSDFMLPDSRRDDCICVQIEPYLYYLQYLTYKELRQEPKQSEALMKLLIFTSISKPARFISFAGDIFLSHFDTSLNMLGHCLEMEQKFESAWTTYKTSLQMIPQRNAAILHTIRLLWTVFQSLSTSLV</sequence>
<keyword evidence="10" id="KW-1185">Reference proteome</keyword>
<dbReference type="PANTHER" id="PTHR10656:SF42">
    <property type="entry name" value="CYCLIC GMP-AMP SYNTHASE-LIKE PROTEIN-RELATED"/>
    <property type="match status" value="1"/>
</dbReference>
<feature type="region of interest" description="Disordered" evidence="7">
    <location>
        <begin position="1"/>
        <end position="27"/>
    </location>
</feature>
<dbReference type="OrthoDB" id="5950528at2759"/>
<evidence type="ECO:0000259" key="8">
    <source>
        <dbReference type="Pfam" id="PF20266"/>
    </source>
</evidence>
<reference evidence="9" key="1">
    <citation type="journal article" date="2019" name="bioRxiv">
        <title>The Genome of the Zebra Mussel, Dreissena polymorpha: A Resource for Invasive Species Research.</title>
        <authorList>
            <person name="McCartney M.A."/>
            <person name="Auch B."/>
            <person name="Kono T."/>
            <person name="Mallez S."/>
            <person name="Zhang Y."/>
            <person name="Obille A."/>
            <person name="Becker A."/>
            <person name="Abrahante J.E."/>
            <person name="Garbe J."/>
            <person name="Badalamenti J.P."/>
            <person name="Herman A."/>
            <person name="Mangelson H."/>
            <person name="Liachko I."/>
            <person name="Sullivan S."/>
            <person name="Sone E.D."/>
            <person name="Koren S."/>
            <person name="Silverstein K.A.T."/>
            <person name="Beckman K.B."/>
            <person name="Gohl D.M."/>
        </authorList>
    </citation>
    <scope>NUCLEOTIDE SEQUENCE</scope>
    <source>
        <strain evidence="9">Duluth1</strain>
        <tissue evidence="9">Whole animal</tissue>
    </source>
</reference>
<dbReference type="PANTHER" id="PTHR10656">
    <property type="entry name" value="CELL FATE DETERMINING PROTEIN MAB21-RELATED"/>
    <property type="match status" value="1"/>
</dbReference>
<dbReference type="Gene3D" id="1.10.1410.40">
    <property type="match status" value="1"/>
</dbReference>
<keyword evidence="6" id="KW-0460">Magnesium</keyword>
<feature type="domain" description="Mab-21-like HhH/H2TH-like" evidence="8">
    <location>
        <begin position="313"/>
        <end position="391"/>
    </location>
</feature>
<evidence type="ECO:0000313" key="10">
    <source>
        <dbReference type="Proteomes" id="UP000828390"/>
    </source>
</evidence>
<proteinExistence type="inferred from homology"/>
<dbReference type="InterPro" id="IPR024810">
    <property type="entry name" value="MAB21L/cGLR"/>
</dbReference>
<feature type="compositionally biased region" description="Basic residues" evidence="7">
    <location>
        <begin position="1"/>
        <end position="17"/>
    </location>
</feature>
<dbReference type="EMBL" id="JAIWYP010000007">
    <property type="protein sequence ID" value="KAH3798824.1"/>
    <property type="molecule type" value="Genomic_DNA"/>
</dbReference>
<keyword evidence="4" id="KW-0548">Nucleotidyltransferase</keyword>
<organism evidence="9 10">
    <name type="scientific">Dreissena polymorpha</name>
    <name type="common">Zebra mussel</name>
    <name type="synonym">Mytilus polymorpha</name>
    <dbReference type="NCBI Taxonomy" id="45954"/>
    <lineage>
        <taxon>Eukaryota</taxon>
        <taxon>Metazoa</taxon>
        <taxon>Spiralia</taxon>
        <taxon>Lophotrochozoa</taxon>
        <taxon>Mollusca</taxon>
        <taxon>Bivalvia</taxon>
        <taxon>Autobranchia</taxon>
        <taxon>Heteroconchia</taxon>
        <taxon>Euheterodonta</taxon>
        <taxon>Imparidentia</taxon>
        <taxon>Neoheterodontei</taxon>
        <taxon>Myida</taxon>
        <taxon>Dreissenoidea</taxon>
        <taxon>Dreissenidae</taxon>
        <taxon>Dreissena</taxon>
    </lineage>
</organism>
<evidence type="ECO:0000256" key="7">
    <source>
        <dbReference type="SAM" id="MobiDB-lite"/>
    </source>
</evidence>
<evidence type="ECO:0000256" key="5">
    <source>
        <dbReference type="ARBA" id="ARBA00022723"/>
    </source>
</evidence>
<reference evidence="9" key="2">
    <citation type="submission" date="2020-11" db="EMBL/GenBank/DDBJ databases">
        <authorList>
            <person name="McCartney M.A."/>
            <person name="Auch B."/>
            <person name="Kono T."/>
            <person name="Mallez S."/>
            <person name="Becker A."/>
            <person name="Gohl D.M."/>
            <person name="Silverstein K.A.T."/>
            <person name="Koren S."/>
            <person name="Bechman K.B."/>
            <person name="Herman A."/>
            <person name="Abrahante J.E."/>
            <person name="Garbe J."/>
        </authorList>
    </citation>
    <scope>NUCLEOTIDE SEQUENCE</scope>
    <source>
        <strain evidence="9">Duluth1</strain>
        <tissue evidence="9">Whole animal</tissue>
    </source>
</reference>
<comment type="cofactor">
    <cofactor evidence="1">
        <name>Mg(2+)</name>
        <dbReference type="ChEBI" id="CHEBI:18420"/>
    </cofactor>
</comment>
<dbReference type="AlphaFoldDB" id="A0A9D4FJI1"/>
<keyword evidence="3" id="KW-0808">Transferase</keyword>
<dbReference type="SMART" id="SM01265">
    <property type="entry name" value="Mab-21"/>
    <property type="match status" value="1"/>
</dbReference>
<dbReference type="GO" id="GO:0046872">
    <property type="term" value="F:metal ion binding"/>
    <property type="evidence" value="ECO:0007669"/>
    <property type="project" value="UniProtKB-KW"/>
</dbReference>